<name>A0A7J6RG83_PEROL</name>
<keyword evidence="4" id="KW-1185">Reference proteome</keyword>
<comment type="caution">
    <text evidence="3">The sequence shown here is derived from an EMBL/GenBank/DDBJ whole genome shotgun (WGS) entry which is preliminary data.</text>
</comment>
<accession>A0A7J6RG83</accession>
<evidence type="ECO:0000256" key="2">
    <source>
        <dbReference type="SAM" id="SignalP"/>
    </source>
</evidence>
<organism evidence="3 4">
    <name type="scientific">Perkinsus olseni</name>
    <name type="common">Perkinsus atlanticus</name>
    <dbReference type="NCBI Taxonomy" id="32597"/>
    <lineage>
        <taxon>Eukaryota</taxon>
        <taxon>Sar</taxon>
        <taxon>Alveolata</taxon>
        <taxon>Perkinsozoa</taxon>
        <taxon>Perkinsea</taxon>
        <taxon>Perkinsida</taxon>
        <taxon>Perkinsidae</taxon>
        <taxon>Perkinsus</taxon>
    </lineage>
</organism>
<evidence type="ECO:0000313" key="4">
    <source>
        <dbReference type="Proteomes" id="UP000553632"/>
    </source>
</evidence>
<proteinExistence type="predicted"/>
<protein>
    <submittedName>
        <fullName evidence="3">Uncharacterized protein</fullName>
    </submittedName>
</protein>
<evidence type="ECO:0000313" key="3">
    <source>
        <dbReference type="EMBL" id="KAF4719704.1"/>
    </source>
</evidence>
<keyword evidence="2" id="KW-0732">Signal</keyword>
<feature type="signal peptide" evidence="2">
    <location>
        <begin position="1"/>
        <end position="20"/>
    </location>
</feature>
<dbReference type="Proteomes" id="UP000553632">
    <property type="component" value="Unassembled WGS sequence"/>
</dbReference>
<reference evidence="3 4" key="1">
    <citation type="submission" date="2020-04" db="EMBL/GenBank/DDBJ databases">
        <title>Perkinsus olseni comparative genomics.</title>
        <authorList>
            <person name="Bogema D.R."/>
        </authorList>
    </citation>
    <scope>NUCLEOTIDE SEQUENCE [LARGE SCALE GENOMIC DNA]</scope>
    <source>
        <strain evidence="3 4">ATCC PRA-207</strain>
    </source>
</reference>
<evidence type="ECO:0000256" key="1">
    <source>
        <dbReference type="SAM" id="MobiDB-lite"/>
    </source>
</evidence>
<feature type="region of interest" description="Disordered" evidence="1">
    <location>
        <begin position="49"/>
        <end position="75"/>
    </location>
</feature>
<gene>
    <name evidence="3" type="ORF">FOZ63_023759</name>
</gene>
<dbReference type="EMBL" id="JABANO010025755">
    <property type="protein sequence ID" value="KAF4719704.1"/>
    <property type="molecule type" value="Genomic_DNA"/>
</dbReference>
<dbReference type="AlphaFoldDB" id="A0A7J6RG83"/>
<sequence length="273" mass="30312">MMNLFSTSLIVTQLFVTTTCQRSGTFTHEGLRFTLAYVVDNAGDVSLTVERPARPAGSDGRPGRPGRRSSGESYPLKEVHAQLEPDGFLFSNYTVDFEGSGLGGKRSFLEPVSLLLSSVELEAGDLTDLSFFDGGIAYARFRGRDLGFRWNTLPLSPGVFRYRETTGDLNKLTYIVFSDGTVEMNVGCRGLDSVEAEFSLNEVFIDQARTYTVADTEESSLATFQKQVFGLCGYEDRDFFFQGIIFANEDRIYVPYLIPGRNSVLLPLDRIAN</sequence>
<feature type="chain" id="PRO_5029836984" evidence="2">
    <location>
        <begin position="21"/>
        <end position="273"/>
    </location>
</feature>